<comment type="caution">
    <text evidence="1">The sequence shown here is derived from an EMBL/GenBank/DDBJ whole genome shotgun (WGS) entry which is preliminary data.</text>
</comment>
<feature type="non-terminal residue" evidence="1">
    <location>
        <position position="52"/>
    </location>
</feature>
<gene>
    <name evidence="1" type="ORF">PCOR1329_LOCUS3373</name>
</gene>
<reference evidence="1" key="1">
    <citation type="submission" date="2023-10" db="EMBL/GenBank/DDBJ databases">
        <authorList>
            <person name="Chen Y."/>
            <person name="Shah S."/>
            <person name="Dougan E. K."/>
            <person name="Thang M."/>
            <person name="Chan C."/>
        </authorList>
    </citation>
    <scope>NUCLEOTIDE SEQUENCE [LARGE SCALE GENOMIC DNA]</scope>
</reference>
<name>A0ABN9PR84_9DINO</name>
<dbReference type="EMBL" id="CAUYUJ010000868">
    <property type="protein sequence ID" value="CAK0792928.1"/>
    <property type="molecule type" value="Genomic_DNA"/>
</dbReference>
<accession>A0ABN9PR84</accession>
<keyword evidence="2" id="KW-1185">Reference proteome</keyword>
<organism evidence="1 2">
    <name type="scientific">Prorocentrum cordatum</name>
    <dbReference type="NCBI Taxonomy" id="2364126"/>
    <lineage>
        <taxon>Eukaryota</taxon>
        <taxon>Sar</taxon>
        <taxon>Alveolata</taxon>
        <taxon>Dinophyceae</taxon>
        <taxon>Prorocentrales</taxon>
        <taxon>Prorocentraceae</taxon>
        <taxon>Prorocentrum</taxon>
    </lineage>
</organism>
<evidence type="ECO:0000313" key="2">
    <source>
        <dbReference type="Proteomes" id="UP001189429"/>
    </source>
</evidence>
<evidence type="ECO:0000313" key="1">
    <source>
        <dbReference type="EMBL" id="CAK0792928.1"/>
    </source>
</evidence>
<protein>
    <submittedName>
        <fullName evidence="1">Uncharacterized protein</fullName>
    </submittedName>
</protein>
<proteinExistence type="predicted"/>
<feature type="non-terminal residue" evidence="1">
    <location>
        <position position="1"/>
    </location>
</feature>
<dbReference type="Proteomes" id="UP001189429">
    <property type="component" value="Unassembled WGS sequence"/>
</dbReference>
<sequence>GRAVELKEPTTEAFEAHLRALTKTLDNQVTLVRSALELHPAATVEDVRRAAE</sequence>